<name>A0A1F7YM32_9BACT</name>
<sequence length="84" mass="9725">MDHSTKKLDQQIAQAIQKVDIGGVYYHYKNSEKFYVVESVGFLEATEEVCVVYRALYDKGIVWVRTLENFIEKIGDTSRFVKVS</sequence>
<gene>
    <name evidence="2" type="ORF">A2801_04420</name>
</gene>
<feature type="domain" description="DUF1653" evidence="1">
    <location>
        <begin position="23"/>
        <end position="75"/>
    </location>
</feature>
<reference evidence="2 3" key="1">
    <citation type="journal article" date="2016" name="Nat. Commun.">
        <title>Thousands of microbial genomes shed light on interconnected biogeochemical processes in an aquifer system.</title>
        <authorList>
            <person name="Anantharaman K."/>
            <person name="Brown C.T."/>
            <person name="Hug L.A."/>
            <person name="Sharon I."/>
            <person name="Castelle C.J."/>
            <person name="Probst A.J."/>
            <person name="Thomas B.C."/>
            <person name="Singh A."/>
            <person name="Wilkins M.J."/>
            <person name="Karaoz U."/>
            <person name="Brodie E.L."/>
            <person name="Williams K.H."/>
            <person name="Hubbard S.S."/>
            <person name="Banfield J.F."/>
        </authorList>
    </citation>
    <scope>NUCLEOTIDE SEQUENCE [LARGE SCALE GENOMIC DNA]</scope>
</reference>
<dbReference type="InterPro" id="IPR037135">
    <property type="entry name" value="DUF1653-like_dom_sf"/>
</dbReference>
<dbReference type="InterPro" id="IPR023387">
    <property type="entry name" value="DUF1653-like_dom"/>
</dbReference>
<protein>
    <recommendedName>
        <fullName evidence="1">DUF1653 domain-containing protein</fullName>
    </recommendedName>
</protein>
<dbReference type="Proteomes" id="UP000177263">
    <property type="component" value="Unassembled WGS sequence"/>
</dbReference>
<dbReference type="STRING" id="1802500.A2801_04420"/>
<accession>A0A1F7YM32</accession>
<proteinExistence type="predicted"/>
<evidence type="ECO:0000313" key="3">
    <source>
        <dbReference type="Proteomes" id="UP000177263"/>
    </source>
</evidence>
<evidence type="ECO:0000313" key="2">
    <source>
        <dbReference type="EMBL" id="OGM28240.1"/>
    </source>
</evidence>
<dbReference type="Pfam" id="PF07866">
    <property type="entry name" value="DUF1653"/>
    <property type="match status" value="1"/>
</dbReference>
<evidence type="ECO:0000259" key="1">
    <source>
        <dbReference type="Pfam" id="PF07866"/>
    </source>
</evidence>
<dbReference type="Gene3D" id="2.30.30.320">
    <property type="entry name" value="DUF1653-like domain"/>
    <property type="match status" value="1"/>
</dbReference>
<comment type="caution">
    <text evidence="2">The sequence shown here is derived from an EMBL/GenBank/DDBJ whole genome shotgun (WGS) entry which is preliminary data.</text>
</comment>
<organism evidence="2 3">
    <name type="scientific">Candidatus Woesebacteria bacterium RIFCSPHIGHO2_01_FULL_41_10</name>
    <dbReference type="NCBI Taxonomy" id="1802500"/>
    <lineage>
        <taxon>Bacteria</taxon>
        <taxon>Candidatus Woeseibacteriota</taxon>
    </lineage>
</organism>
<dbReference type="EMBL" id="MGGM01000033">
    <property type="protein sequence ID" value="OGM28240.1"/>
    <property type="molecule type" value="Genomic_DNA"/>
</dbReference>
<dbReference type="AlphaFoldDB" id="A0A1F7YM32"/>